<organism evidence="10 11">
    <name type="scientific">Chryseobacterium rhizosphaerae</name>
    <dbReference type="NCBI Taxonomy" id="395937"/>
    <lineage>
        <taxon>Bacteria</taxon>
        <taxon>Pseudomonadati</taxon>
        <taxon>Bacteroidota</taxon>
        <taxon>Flavobacteriia</taxon>
        <taxon>Flavobacteriales</taxon>
        <taxon>Weeksellaceae</taxon>
        <taxon>Chryseobacterium group</taxon>
        <taxon>Chryseobacterium</taxon>
    </lineage>
</organism>
<dbReference type="SUPFAM" id="SSF56935">
    <property type="entry name" value="Porins"/>
    <property type="match status" value="1"/>
</dbReference>
<dbReference type="RefSeq" id="WP_309947174.1">
    <property type="nucleotide sequence ID" value="NZ_JAVDQY010000003.1"/>
</dbReference>
<dbReference type="Gene3D" id="2.170.130.10">
    <property type="entry name" value="TonB-dependent receptor, plug domain"/>
    <property type="match status" value="1"/>
</dbReference>
<evidence type="ECO:0000256" key="1">
    <source>
        <dbReference type="ARBA" id="ARBA00004571"/>
    </source>
</evidence>
<evidence type="ECO:0000256" key="6">
    <source>
        <dbReference type="ARBA" id="ARBA00023237"/>
    </source>
</evidence>
<dbReference type="NCBIfam" id="TIGR04056">
    <property type="entry name" value="OMP_RagA_SusC"/>
    <property type="match status" value="1"/>
</dbReference>
<dbReference type="NCBIfam" id="TIGR04057">
    <property type="entry name" value="SusC_RagA_signa"/>
    <property type="match status" value="1"/>
</dbReference>
<feature type="signal peptide" evidence="8">
    <location>
        <begin position="1"/>
        <end position="22"/>
    </location>
</feature>
<dbReference type="InterPro" id="IPR039426">
    <property type="entry name" value="TonB-dep_rcpt-like"/>
</dbReference>
<evidence type="ECO:0000256" key="7">
    <source>
        <dbReference type="PROSITE-ProRule" id="PRU01360"/>
    </source>
</evidence>
<dbReference type="InterPro" id="IPR023996">
    <property type="entry name" value="TonB-dep_OMP_SusC/RagA"/>
</dbReference>
<dbReference type="GO" id="GO:0009279">
    <property type="term" value="C:cell outer membrane"/>
    <property type="evidence" value="ECO:0007669"/>
    <property type="project" value="UniProtKB-SubCell"/>
</dbReference>
<evidence type="ECO:0000256" key="5">
    <source>
        <dbReference type="ARBA" id="ARBA00023136"/>
    </source>
</evidence>
<evidence type="ECO:0000259" key="9">
    <source>
        <dbReference type="Pfam" id="PF07715"/>
    </source>
</evidence>
<evidence type="ECO:0000256" key="4">
    <source>
        <dbReference type="ARBA" id="ARBA00022692"/>
    </source>
</evidence>
<feature type="domain" description="TonB-dependent receptor plug" evidence="9">
    <location>
        <begin position="48"/>
        <end position="167"/>
    </location>
</feature>
<evidence type="ECO:0000313" key="11">
    <source>
        <dbReference type="Proteomes" id="UP001184861"/>
    </source>
</evidence>
<dbReference type="InterPro" id="IPR036942">
    <property type="entry name" value="Beta-barrel_TonB_sf"/>
</dbReference>
<dbReference type="InterPro" id="IPR012910">
    <property type="entry name" value="Plug_dom"/>
</dbReference>
<evidence type="ECO:0000256" key="2">
    <source>
        <dbReference type="ARBA" id="ARBA00022448"/>
    </source>
</evidence>
<comment type="similarity">
    <text evidence="7">Belongs to the TonB-dependent receptor family.</text>
</comment>
<keyword evidence="6 7" id="KW-0998">Cell outer membrane</keyword>
<dbReference type="Gene3D" id="2.40.170.20">
    <property type="entry name" value="TonB-dependent receptor, beta-barrel domain"/>
    <property type="match status" value="1"/>
</dbReference>
<evidence type="ECO:0000256" key="8">
    <source>
        <dbReference type="SAM" id="SignalP"/>
    </source>
</evidence>
<dbReference type="InterPro" id="IPR037066">
    <property type="entry name" value="Plug_dom_sf"/>
</dbReference>
<dbReference type="Proteomes" id="UP001184861">
    <property type="component" value="Unassembled WGS sequence"/>
</dbReference>
<comment type="subcellular location">
    <subcellularLocation>
        <location evidence="1 7">Cell outer membrane</location>
        <topology evidence="1 7">Multi-pass membrane protein</topology>
    </subcellularLocation>
</comment>
<evidence type="ECO:0000256" key="3">
    <source>
        <dbReference type="ARBA" id="ARBA00022452"/>
    </source>
</evidence>
<dbReference type="Pfam" id="PF07715">
    <property type="entry name" value="Plug"/>
    <property type="match status" value="1"/>
</dbReference>
<reference evidence="10" key="1">
    <citation type="submission" date="2023-07" db="EMBL/GenBank/DDBJ databases">
        <title>Sorghum-associated microbial communities from plants grown in Nebraska, USA.</title>
        <authorList>
            <person name="Schachtman D."/>
        </authorList>
    </citation>
    <scope>NUCLEOTIDE SEQUENCE</scope>
    <source>
        <strain evidence="10">DS2360</strain>
    </source>
</reference>
<keyword evidence="8" id="KW-0732">Signal</keyword>
<accession>A0AAE3YAD9</accession>
<feature type="chain" id="PRO_5042075028" evidence="8">
    <location>
        <begin position="23"/>
        <end position="974"/>
    </location>
</feature>
<comment type="caution">
    <text evidence="10">The sequence shown here is derived from an EMBL/GenBank/DDBJ whole genome shotgun (WGS) entry which is preliminary data.</text>
</comment>
<evidence type="ECO:0000313" key="10">
    <source>
        <dbReference type="EMBL" id="MDR6527845.1"/>
    </source>
</evidence>
<name>A0AAE3YAD9_9FLAO</name>
<keyword evidence="4 7" id="KW-0812">Transmembrane</keyword>
<keyword evidence="3 7" id="KW-1134">Transmembrane beta strand</keyword>
<keyword evidence="2 7" id="KW-0813">Transport</keyword>
<dbReference type="PROSITE" id="PS52016">
    <property type="entry name" value="TONB_DEPENDENT_REC_3"/>
    <property type="match status" value="1"/>
</dbReference>
<dbReference type="EMBL" id="JAVDQY010000003">
    <property type="protein sequence ID" value="MDR6527845.1"/>
    <property type="molecule type" value="Genomic_DNA"/>
</dbReference>
<sequence>MNVKLHVLSAGVLFFLGQTAFAQTTKKDTTTTQIDEVVMVGFGQKKTVKELTGAVGTVSGKALAQSSSSASIEKALAGTMAGVQTGAASGQPGGFASIRVRGVSSINGNNNPIIVMDGVRINQGDLTQNSTTANILANLNSSDFESVTILKDAVSTAIYGADAGAGVVIITTKKGLKGRPRFSLNFEQGVAATAIKMPKGLNSQEWKDLMAVQIANNPARITANPGLTASMVPDLAVNGKLGELYQYIYSQNQDTDWLNAVRNKGGAYFQNFNGSIAGGNDKISYYTSLGYYDQNSVVKNSYFKRVSNSNRIEYKATDRFTLATDIQMSYSEISTLSSGGAFSNPMLAYLFNYPIDPVFNPDGSYNLGVEGSLSNGLFNSAYLQNVNSQKAKTARVFANLQAEYKILKNLTYRFVAAPEYINIEEDSYNSPLHGDGYNYKGRLYSYTTRYFNFNIQNILSYNTSFGDKHNINASLIQEAYSSQQRSIGGGASNVGAPFLQTLDSFVIPISTIGNRSKNSRAGYAATIHYDYDKLLLLDASVRRDKLSNFWPGQKAGTFWSLGAGVDLARMDVLKDSKTVSQMKFIISYGQVGNQLPVYMSPYTLYRYSTNYDNNAAATIINVDNPNLSWEKVNPFNVGLDVGLWNNNLTLSAAYYHKKTKDLATFVPLSPSQGGMSETSPGGATTSSVRIENVGDMVNKGFELTINANIINNRDGFSWKLGVNGTFNKNEITSLYGGTDVISGTNILRVGEAVNSFYMRKWAGVDPSNGNPLWYINGVDGATTSNYNQAQRAVQGTRIPKFFGGANTQLAYKGFTLDAQLSFGFGNKIYDSWANYLFSDGQYTSNYPGYRAQLDYWTPDNPNAMNPKPIEGGNRGTGSTGANSASSRFLYKGDYWRLRTLKIAYNFKGDLLRGTGLNNVEIYVLGNNIWTNVTDKNLQYDPDLQLGGSSTALGGTSNLDLPALKTYSIGVNLSF</sequence>
<keyword evidence="5 7" id="KW-0472">Membrane</keyword>
<dbReference type="AlphaFoldDB" id="A0AAE3YAD9"/>
<protein>
    <submittedName>
        <fullName evidence="10">TonB-linked SusC/RagA family outer membrane protein</fullName>
    </submittedName>
</protein>
<proteinExistence type="inferred from homology"/>
<gene>
    <name evidence="10" type="ORF">J2787_003237</name>
</gene>
<dbReference type="InterPro" id="IPR023997">
    <property type="entry name" value="TonB-dep_OMP_SusC/RagA_CS"/>
</dbReference>